<dbReference type="Pfam" id="PF02445">
    <property type="entry name" value="NadA"/>
    <property type="match status" value="1"/>
</dbReference>
<feature type="binding site" evidence="10">
    <location>
        <begin position="253"/>
        <end position="255"/>
    </location>
    <ligand>
        <name>iminosuccinate</name>
        <dbReference type="ChEBI" id="CHEBI:77875"/>
    </ligand>
</feature>
<organism evidence="11 12">
    <name type="scientific">Methyloversatilis universalis (strain ATCC BAA-1314 / DSM 25237 / JCM 13912 / CCUG 52030 / FAM5)</name>
    <dbReference type="NCBI Taxonomy" id="1000565"/>
    <lineage>
        <taxon>Bacteria</taxon>
        <taxon>Pseudomonadati</taxon>
        <taxon>Pseudomonadota</taxon>
        <taxon>Betaproteobacteria</taxon>
        <taxon>Nitrosomonadales</taxon>
        <taxon>Sterolibacteriaceae</taxon>
        <taxon>Methyloversatilis</taxon>
    </lineage>
</organism>
<keyword evidence="12" id="KW-1185">Reference proteome</keyword>
<dbReference type="PANTHER" id="PTHR30573">
    <property type="entry name" value="QUINOLINATE SYNTHETASE A"/>
    <property type="match status" value="1"/>
</dbReference>
<evidence type="ECO:0000256" key="6">
    <source>
        <dbReference type="ARBA" id="ARBA00022679"/>
    </source>
</evidence>
<dbReference type="Gene3D" id="3.40.50.10800">
    <property type="entry name" value="NadA-like"/>
    <property type="match status" value="3"/>
</dbReference>
<comment type="subcellular location">
    <subcellularLocation>
        <location evidence="10">Cytoplasm</location>
    </subcellularLocation>
</comment>
<dbReference type="GO" id="GO:0034628">
    <property type="term" value="P:'de novo' NAD+ biosynthetic process from L-aspartate"/>
    <property type="evidence" value="ECO:0007669"/>
    <property type="project" value="TreeGrafter"/>
</dbReference>
<dbReference type="InterPro" id="IPR003473">
    <property type="entry name" value="NadA"/>
</dbReference>
<comment type="similarity">
    <text evidence="10">Belongs to the quinolinate synthase family. Type 3 subfamily.</text>
</comment>
<keyword evidence="9 10" id="KW-0411">Iron-sulfur</keyword>
<dbReference type="EMBL" id="AFHG01000028">
    <property type="protein sequence ID" value="EGK73452.1"/>
    <property type="molecule type" value="Genomic_DNA"/>
</dbReference>
<feature type="binding site" evidence="10">
    <location>
        <position position="158"/>
    </location>
    <ligand>
        <name>iminosuccinate</name>
        <dbReference type="ChEBI" id="CHEBI:77875"/>
    </ligand>
</feature>
<dbReference type="InterPro" id="IPR023515">
    <property type="entry name" value="Quinolinate_synth_A_type3"/>
</dbReference>
<comment type="pathway">
    <text evidence="1 10">Cofactor biosynthesis; NAD(+) biosynthesis; quinolinate from iminoaspartate: step 1/1.</text>
</comment>
<comment type="caution">
    <text evidence="11">The sequence shown here is derived from an EMBL/GenBank/DDBJ whole genome shotgun (WGS) entry which is preliminary data.</text>
</comment>
<dbReference type="eggNOG" id="COG0379">
    <property type="taxonomic scope" value="Bacteria"/>
</dbReference>
<feature type="binding site" evidence="10">
    <location>
        <position position="102"/>
    </location>
    <ligand>
        <name>[4Fe-4S] cluster</name>
        <dbReference type="ChEBI" id="CHEBI:49883"/>
    </ligand>
</feature>
<dbReference type="AlphaFoldDB" id="F5R7H3"/>
<dbReference type="GO" id="GO:0008987">
    <property type="term" value="F:quinolinate synthetase A activity"/>
    <property type="evidence" value="ECO:0007669"/>
    <property type="project" value="UniProtKB-UniRule"/>
</dbReference>
<feature type="binding site" evidence="10">
    <location>
        <position position="319"/>
    </location>
    <ligand>
        <name>[4Fe-4S] cluster</name>
        <dbReference type="ChEBI" id="CHEBI:49883"/>
    </ligand>
</feature>
<evidence type="ECO:0000256" key="2">
    <source>
        <dbReference type="ARBA" id="ARBA00012669"/>
    </source>
</evidence>
<keyword evidence="6 10" id="KW-0808">Transferase</keyword>
<evidence type="ECO:0000313" key="12">
    <source>
        <dbReference type="Proteomes" id="UP000005019"/>
    </source>
</evidence>
<accession>F5R7H3</accession>
<evidence type="ECO:0000256" key="4">
    <source>
        <dbReference type="ARBA" id="ARBA00022490"/>
    </source>
</evidence>
<evidence type="ECO:0000256" key="8">
    <source>
        <dbReference type="ARBA" id="ARBA00023004"/>
    </source>
</evidence>
<dbReference type="InterPro" id="IPR036094">
    <property type="entry name" value="NadA_sf"/>
</dbReference>
<dbReference type="GO" id="GO:0005829">
    <property type="term" value="C:cytosol"/>
    <property type="evidence" value="ECO:0007669"/>
    <property type="project" value="TreeGrafter"/>
</dbReference>
<name>F5R7H3_METUF</name>
<dbReference type="PANTHER" id="PTHR30573:SF0">
    <property type="entry name" value="QUINOLINATE SYNTHASE, CHLOROPLASTIC"/>
    <property type="match status" value="1"/>
</dbReference>
<protein>
    <recommendedName>
        <fullName evidence="2 10">Quinolinate synthase</fullName>
        <ecNumber evidence="2 10">2.5.1.72</ecNumber>
    </recommendedName>
</protein>
<feature type="binding site" evidence="10">
    <location>
        <begin position="137"/>
        <end position="139"/>
    </location>
    <ligand>
        <name>iminosuccinate</name>
        <dbReference type="ChEBI" id="CHEBI:77875"/>
    </ligand>
</feature>
<reference evidence="11 12" key="1">
    <citation type="journal article" date="2011" name="J. Bacteriol.">
        <title>Genome sequence of Methyloversatilis universalis FAM5T, a methylotrophic representative of the order Rhodocyclales.</title>
        <authorList>
            <person name="Kittichotirat W."/>
            <person name="Good N.M."/>
            <person name="Hall R."/>
            <person name="Bringel F."/>
            <person name="Lajus A."/>
            <person name="Medigue C."/>
            <person name="Smalley N.E."/>
            <person name="Beck D."/>
            <person name="Bumgarner R."/>
            <person name="Vuilleumier S."/>
            <person name="Kalyuzhnaya M.G."/>
        </authorList>
    </citation>
    <scope>NUCLEOTIDE SEQUENCE [LARGE SCALE GENOMIC DNA]</scope>
    <source>
        <strain evidence="12">ATCC BAA-1314 / JCM 13912 / FAM5</strain>
    </source>
</reference>
<dbReference type="HAMAP" id="MF_00569">
    <property type="entry name" value="NadA_type3"/>
    <property type="match status" value="1"/>
</dbReference>
<keyword evidence="4 10" id="KW-0963">Cytoplasm</keyword>
<feature type="binding site" evidence="10">
    <location>
        <position position="270"/>
    </location>
    <ligand>
        <name>iminosuccinate</name>
        <dbReference type="ChEBI" id="CHEBI:77875"/>
    </ligand>
</feature>
<dbReference type="STRING" id="1000565.METUNv1_00079"/>
<gene>
    <name evidence="10" type="primary">nadA</name>
    <name evidence="11" type="ORF">METUNv1_00079</name>
</gene>
<dbReference type="GO" id="GO:0051539">
    <property type="term" value="F:4 iron, 4 sulfur cluster binding"/>
    <property type="evidence" value="ECO:0007669"/>
    <property type="project" value="UniProtKB-KW"/>
</dbReference>
<evidence type="ECO:0000256" key="7">
    <source>
        <dbReference type="ARBA" id="ARBA00022723"/>
    </source>
</evidence>
<evidence type="ECO:0000256" key="10">
    <source>
        <dbReference type="HAMAP-Rule" id="MF_00569"/>
    </source>
</evidence>
<evidence type="ECO:0000256" key="1">
    <source>
        <dbReference type="ARBA" id="ARBA00005065"/>
    </source>
</evidence>
<dbReference type="NCBIfam" id="NF006883">
    <property type="entry name" value="PRK09375.2-4"/>
    <property type="match status" value="1"/>
</dbReference>
<feature type="binding site" evidence="10">
    <location>
        <position position="39"/>
    </location>
    <ligand>
        <name>iminosuccinate</name>
        <dbReference type="ChEBI" id="CHEBI:77875"/>
    </ligand>
</feature>
<evidence type="ECO:0000256" key="5">
    <source>
        <dbReference type="ARBA" id="ARBA00022642"/>
    </source>
</evidence>
<dbReference type="UniPathway" id="UPA00253">
    <property type="reaction ID" value="UER00327"/>
</dbReference>
<dbReference type="NCBIfam" id="TIGR00550">
    <property type="entry name" value="nadA"/>
    <property type="match status" value="1"/>
</dbReference>
<dbReference type="GO" id="GO:0046872">
    <property type="term" value="F:metal ion binding"/>
    <property type="evidence" value="ECO:0007669"/>
    <property type="project" value="UniProtKB-KW"/>
</dbReference>
<keyword evidence="5 10" id="KW-0662">Pyridine nucleotide biosynthesis</keyword>
<dbReference type="OrthoDB" id="9801204at2"/>
<keyword evidence="7 10" id="KW-0479">Metal-binding</keyword>
<keyword evidence="8 10" id="KW-0408">Iron</keyword>
<comment type="function">
    <text evidence="10">Catalyzes the condensation of iminoaspartate with dihydroxyacetone phosphate to form quinolinate.</text>
</comment>
<comment type="catalytic activity">
    <reaction evidence="10">
        <text>iminosuccinate + dihydroxyacetone phosphate = quinolinate + phosphate + 2 H2O + H(+)</text>
        <dbReference type="Rhea" id="RHEA:25888"/>
        <dbReference type="ChEBI" id="CHEBI:15377"/>
        <dbReference type="ChEBI" id="CHEBI:15378"/>
        <dbReference type="ChEBI" id="CHEBI:29959"/>
        <dbReference type="ChEBI" id="CHEBI:43474"/>
        <dbReference type="ChEBI" id="CHEBI:57642"/>
        <dbReference type="ChEBI" id="CHEBI:77875"/>
        <dbReference type="EC" id="2.5.1.72"/>
    </reaction>
</comment>
<comment type="cofactor">
    <cofactor evidence="10">
        <name>[4Fe-4S] cluster</name>
        <dbReference type="ChEBI" id="CHEBI:49883"/>
    </cofactor>
    <text evidence="10">Binds 1 [4Fe-4S] cluster per subunit.</text>
</comment>
<dbReference type="Proteomes" id="UP000005019">
    <property type="component" value="Unassembled WGS sequence"/>
</dbReference>
<keyword evidence="3 10" id="KW-0004">4Fe-4S</keyword>
<evidence type="ECO:0000256" key="3">
    <source>
        <dbReference type="ARBA" id="ARBA00022485"/>
    </source>
</evidence>
<evidence type="ECO:0000256" key="9">
    <source>
        <dbReference type="ARBA" id="ARBA00023014"/>
    </source>
</evidence>
<dbReference type="RefSeq" id="WP_008057702.1">
    <property type="nucleotide sequence ID" value="NZ_AFHG01000028.1"/>
</dbReference>
<proteinExistence type="inferred from homology"/>
<feature type="binding site" evidence="10">
    <location>
        <position position="56"/>
    </location>
    <ligand>
        <name>iminosuccinate</name>
        <dbReference type="ChEBI" id="CHEBI:77875"/>
    </ligand>
</feature>
<feature type="binding site" evidence="10">
    <location>
        <position position="227"/>
    </location>
    <ligand>
        <name>[4Fe-4S] cluster</name>
        <dbReference type="ChEBI" id="CHEBI:49883"/>
    </ligand>
</feature>
<sequence length="368" mass="40768">MQVATISFDRFNALADEQAQARILAAREKLGKRAVILGHHYQREDVYRHADLTGDSLKLSRLASQTDAEYIVFCGVHFMAEVADIMSKPEQIAILPDLAAGCSMADMANLAKVERCWRELRGLLGGDPDNTFTPVTYINSAADLKAFCGEHGGIVCTSSNCGSILEWSLARREKVLFFPDQHLGRWTGYNMGIPLEDMLVWDPDLENGGLTAEQVAKAKILLWKGHCSVHQMFQPSHILRWRNQNPDGIVISHPESAFEVCRQSDFVGSTEYILKTVKAAAPGTKWLVGTELNLVNRLAEEVKHEGKTVQFMAPTVCMCSTMQRIDPQHLAWTLENLVEGNVVNRISVPAHEAGPAKLAMDRMLAASP</sequence>
<evidence type="ECO:0000313" key="11">
    <source>
        <dbReference type="EMBL" id="EGK73452.1"/>
    </source>
</evidence>
<dbReference type="SUPFAM" id="SSF142754">
    <property type="entry name" value="NadA-like"/>
    <property type="match status" value="1"/>
</dbReference>
<dbReference type="EC" id="2.5.1.72" evidence="2 10"/>